<dbReference type="KEGG" id="rix:RO1_20030"/>
<dbReference type="AlphaFoldDB" id="D4KYV3"/>
<gene>
    <name evidence="1" type="ORF">RO1_20030</name>
</gene>
<protein>
    <submittedName>
        <fullName evidence="1">Uncharacterized protein</fullName>
    </submittedName>
</protein>
<dbReference type="HOGENOM" id="CLU_3367044_0_0_9"/>
<organism evidence="1 2">
    <name type="scientific">Roseburia intestinalis XB6B4</name>
    <dbReference type="NCBI Taxonomy" id="718255"/>
    <lineage>
        <taxon>Bacteria</taxon>
        <taxon>Bacillati</taxon>
        <taxon>Bacillota</taxon>
        <taxon>Clostridia</taxon>
        <taxon>Lachnospirales</taxon>
        <taxon>Lachnospiraceae</taxon>
        <taxon>Roseburia</taxon>
    </lineage>
</organism>
<dbReference type="Proteomes" id="UP000008953">
    <property type="component" value="Chromosome"/>
</dbReference>
<proteinExistence type="predicted"/>
<evidence type="ECO:0000313" key="2">
    <source>
        <dbReference type="Proteomes" id="UP000008953"/>
    </source>
</evidence>
<dbReference type="EMBL" id="FP929050">
    <property type="protein sequence ID" value="CBL12543.1"/>
    <property type="molecule type" value="Genomic_DNA"/>
</dbReference>
<sequence length="35" mass="4194">MLINCYYFLGVKCELVKPQNDLYWNNKPELFTAKP</sequence>
<accession>D4KYV3</accession>
<evidence type="ECO:0000313" key="1">
    <source>
        <dbReference type="EMBL" id="CBL12543.1"/>
    </source>
</evidence>
<name>D4KYV3_9FIRM</name>
<reference evidence="1 2" key="2">
    <citation type="submission" date="2010-03" db="EMBL/GenBank/DDBJ databases">
        <authorList>
            <person name="Pajon A."/>
        </authorList>
    </citation>
    <scope>NUCLEOTIDE SEQUENCE [LARGE SCALE GENOMIC DNA]</scope>
    <source>
        <strain evidence="1 2">XB6B4</strain>
    </source>
</reference>
<reference evidence="1 2" key="1">
    <citation type="submission" date="2010-03" db="EMBL/GenBank/DDBJ databases">
        <title>The genome sequence of Roseburia intestinalis XB6B4.</title>
        <authorList>
            <consortium name="metaHIT consortium -- http://www.metahit.eu/"/>
            <person name="Pajon A."/>
            <person name="Turner K."/>
            <person name="Parkhill J."/>
            <person name="Bernalier A."/>
        </authorList>
    </citation>
    <scope>NUCLEOTIDE SEQUENCE [LARGE SCALE GENOMIC DNA]</scope>
    <source>
        <strain evidence="1 2">XB6B4</strain>
    </source>
</reference>